<feature type="compositionally biased region" description="Pro residues" evidence="4">
    <location>
        <begin position="76"/>
        <end position="92"/>
    </location>
</feature>
<feature type="domain" description="RCC1-like" evidence="5">
    <location>
        <begin position="109"/>
        <end position="526"/>
    </location>
</feature>
<dbReference type="Proteomes" id="UP000799772">
    <property type="component" value="Unassembled WGS sequence"/>
</dbReference>
<feature type="region of interest" description="Disordered" evidence="4">
    <location>
        <begin position="175"/>
        <end position="204"/>
    </location>
</feature>
<gene>
    <name evidence="6" type="ORF">NA57DRAFT_41102</name>
</gene>
<protein>
    <submittedName>
        <fullName evidence="6">RCC1/BLIP-II</fullName>
    </submittedName>
</protein>
<feature type="repeat" description="RCC1" evidence="3">
    <location>
        <begin position="477"/>
        <end position="530"/>
    </location>
</feature>
<dbReference type="Gene3D" id="2.130.10.30">
    <property type="entry name" value="Regulator of chromosome condensation 1/beta-lactamase-inhibitor protein II"/>
    <property type="match status" value="1"/>
</dbReference>
<keyword evidence="2" id="KW-0677">Repeat</keyword>
<evidence type="ECO:0000256" key="3">
    <source>
        <dbReference type="PROSITE-ProRule" id="PRU00235"/>
    </source>
</evidence>
<organism evidence="6 7">
    <name type="scientific">Rhizodiscina lignyota</name>
    <dbReference type="NCBI Taxonomy" id="1504668"/>
    <lineage>
        <taxon>Eukaryota</taxon>
        <taxon>Fungi</taxon>
        <taxon>Dikarya</taxon>
        <taxon>Ascomycota</taxon>
        <taxon>Pezizomycotina</taxon>
        <taxon>Dothideomycetes</taxon>
        <taxon>Pleosporomycetidae</taxon>
        <taxon>Aulographales</taxon>
        <taxon>Rhizodiscinaceae</taxon>
        <taxon>Rhizodiscina</taxon>
    </lineage>
</organism>
<dbReference type="EMBL" id="ML978128">
    <property type="protein sequence ID" value="KAF2097122.1"/>
    <property type="molecule type" value="Genomic_DNA"/>
</dbReference>
<dbReference type="InterPro" id="IPR058923">
    <property type="entry name" value="RCC1-like_dom"/>
</dbReference>
<feature type="repeat" description="RCC1" evidence="3">
    <location>
        <begin position="410"/>
        <end position="476"/>
    </location>
</feature>
<keyword evidence="1" id="KW-0344">Guanine-nucleotide releasing factor</keyword>
<dbReference type="PANTHER" id="PTHR45982">
    <property type="entry name" value="REGULATOR OF CHROMOSOME CONDENSATION"/>
    <property type="match status" value="1"/>
</dbReference>
<feature type="repeat" description="RCC1" evidence="3">
    <location>
        <begin position="162"/>
        <end position="242"/>
    </location>
</feature>
<accession>A0A9P4M795</accession>
<keyword evidence="7" id="KW-1185">Reference proteome</keyword>
<feature type="compositionally biased region" description="Basic and acidic residues" evidence="4">
    <location>
        <begin position="177"/>
        <end position="186"/>
    </location>
</feature>
<dbReference type="PANTHER" id="PTHR45982:SF1">
    <property type="entry name" value="REGULATOR OF CHROMOSOME CONDENSATION"/>
    <property type="match status" value="1"/>
</dbReference>
<feature type="repeat" description="RCC1" evidence="3">
    <location>
        <begin position="243"/>
        <end position="299"/>
    </location>
</feature>
<feature type="compositionally biased region" description="Low complexity" evidence="4">
    <location>
        <begin position="13"/>
        <end position="45"/>
    </location>
</feature>
<feature type="region of interest" description="Disordered" evidence="4">
    <location>
        <begin position="1"/>
        <end position="98"/>
    </location>
</feature>
<evidence type="ECO:0000259" key="5">
    <source>
        <dbReference type="Pfam" id="PF25390"/>
    </source>
</evidence>
<reference evidence="6" key="1">
    <citation type="journal article" date="2020" name="Stud. Mycol.">
        <title>101 Dothideomycetes genomes: a test case for predicting lifestyles and emergence of pathogens.</title>
        <authorList>
            <person name="Haridas S."/>
            <person name="Albert R."/>
            <person name="Binder M."/>
            <person name="Bloem J."/>
            <person name="Labutti K."/>
            <person name="Salamov A."/>
            <person name="Andreopoulos B."/>
            <person name="Baker S."/>
            <person name="Barry K."/>
            <person name="Bills G."/>
            <person name="Bluhm B."/>
            <person name="Cannon C."/>
            <person name="Castanera R."/>
            <person name="Culley D."/>
            <person name="Daum C."/>
            <person name="Ezra D."/>
            <person name="Gonzalez J."/>
            <person name="Henrissat B."/>
            <person name="Kuo A."/>
            <person name="Liang C."/>
            <person name="Lipzen A."/>
            <person name="Lutzoni F."/>
            <person name="Magnuson J."/>
            <person name="Mondo S."/>
            <person name="Nolan M."/>
            <person name="Ohm R."/>
            <person name="Pangilinan J."/>
            <person name="Park H.-J."/>
            <person name="Ramirez L."/>
            <person name="Alfaro M."/>
            <person name="Sun H."/>
            <person name="Tritt A."/>
            <person name="Yoshinaga Y."/>
            <person name="Zwiers L.-H."/>
            <person name="Turgeon B."/>
            <person name="Goodwin S."/>
            <person name="Spatafora J."/>
            <person name="Crous P."/>
            <person name="Grigoriev I."/>
        </authorList>
    </citation>
    <scope>NUCLEOTIDE SEQUENCE</scope>
    <source>
        <strain evidence="6">CBS 133067</strain>
    </source>
</reference>
<dbReference type="GO" id="GO:0005737">
    <property type="term" value="C:cytoplasm"/>
    <property type="evidence" value="ECO:0007669"/>
    <property type="project" value="TreeGrafter"/>
</dbReference>
<dbReference type="PROSITE" id="PS00626">
    <property type="entry name" value="RCC1_2"/>
    <property type="match status" value="2"/>
</dbReference>
<feature type="compositionally biased region" description="Acidic residues" evidence="4">
    <location>
        <begin position="191"/>
        <end position="201"/>
    </location>
</feature>
<name>A0A9P4M795_9PEZI</name>
<evidence type="ECO:0000256" key="1">
    <source>
        <dbReference type="ARBA" id="ARBA00022658"/>
    </source>
</evidence>
<feature type="repeat" description="RCC1" evidence="3">
    <location>
        <begin position="108"/>
        <end position="161"/>
    </location>
</feature>
<evidence type="ECO:0000256" key="4">
    <source>
        <dbReference type="SAM" id="MobiDB-lite"/>
    </source>
</evidence>
<comment type="caution">
    <text evidence="6">The sequence shown here is derived from an EMBL/GenBank/DDBJ whole genome shotgun (WGS) entry which is preliminary data.</text>
</comment>
<feature type="repeat" description="RCC1" evidence="3">
    <location>
        <begin position="300"/>
        <end position="352"/>
    </location>
</feature>
<dbReference type="PROSITE" id="PS50012">
    <property type="entry name" value="RCC1_3"/>
    <property type="match status" value="7"/>
</dbReference>
<dbReference type="InterPro" id="IPR009091">
    <property type="entry name" value="RCC1/BLIP-II"/>
</dbReference>
<dbReference type="GO" id="GO:0005085">
    <property type="term" value="F:guanyl-nucleotide exchange factor activity"/>
    <property type="evidence" value="ECO:0007669"/>
    <property type="project" value="TreeGrafter"/>
</dbReference>
<feature type="repeat" description="RCC1" evidence="3">
    <location>
        <begin position="353"/>
        <end position="409"/>
    </location>
</feature>
<proteinExistence type="predicted"/>
<dbReference type="PRINTS" id="PR00633">
    <property type="entry name" value="RCCNDNSATION"/>
</dbReference>
<dbReference type="InterPro" id="IPR051553">
    <property type="entry name" value="Ran_GTPase-activating"/>
</dbReference>
<dbReference type="SUPFAM" id="SSF50985">
    <property type="entry name" value="RCC1/BLIP-II"/>
    <property type="match status" value="1"/>
</dbReference>
<dbReference type="InterPro" id="IPR000408">
    <property type="entry name" value="Reg_chr_condens"/>
</dbReference>
<dbReference type="Pfam" id="PF25390">
    <property type="entry name" value="WD40_RLD"/>
    <property type="match status" value="1"/>
</dbReference>
<evidence type="ECO:0000313" key="6">
    <source>
        <dbReference type="EMBL" id="KAF2097122.1"/>
    </source>
</evidence>
<dbReference type="AlphaFoldDB" id="A0A9P4M795"/>
<sequence>MEDEPETKKTKAAPKSAPKAASKAASKAAPKTAPKATPKATTKAKAGPKRAAADDSDDEPAAKKAKPSPKAKTPAKAPPKPKAPPKAKPVPKSPKQKVAINEIPKLPLDVFVFGEGGSGELGLGVENKCIDVKRPRLNPHLSGKVVQVAAGGMHAAALTSDNRILTWGVNDQGALGRDSEWRDRTRGNTGDDNDDSDDPEALTDLNPYEAIPTAIPQDAFPEGTKFVKVVAGDSASFALTDDGQVYGWGTFRGNEGVFGFSREGKDINVVQHTPMHIAKLKNIIDICAGANHMLALDKKGLVYAWGAGQQNQLGRRIVERNAYTALEPSTIAVKKVKAIGSGSYHSFAIDENDKVWAWGLNNFGETGIPEGAGGDNAVIGRPTIAKNLSGKGMKLVVGGGHHSAGVTENGECFLWGRMDGGQIGIAQDALPMDDEDMIMKDEGGRPRILLQPMQVPNVNASHACCGPEHTLAVTKDGKAFAWGFNVNYQLGLGHDDDVNVATEIHNKAVDGKMLNWAGTGGQYSMLAAPTSAQ</sequence>
<evidence type="ECO:0000313" key="7">
    <source>
        <dbReference type="Proteomes" id="UP000799772"/>
    </source>
</evidence>
<evidence type="ECO:0000256" key="2">
    <source>
        <dbReference type="ARBA" id="ARBA00022737"/>
    </source>
</evidence>
<dbReference type="OrthoDB" id="61110at2759"/>